<dbReference type="InterPro" id="IPR012910">
    <property type="entry name" value="Plug_dom"/>
</dbReference>
<comment type="subcellular location">
    <subcellularLocation>
        <location evidence="1 7">Cell outer membrane</location>
        <topology evidence="1 7">Multi-pass membrane protein</topology>
    </subcellularLocation>
</comment>
<dbReference type="InterPro" id="IPR037066">
    <property type="entry name" value="Plug_dom_sf"/>
</dbReference>
<name>A0A0E3ZD70_9BACT</name>
<dbReference type="Gene3D" id="2.60.40.1120">
    <property type="entry name" value="Carboxypeptidase-like, regulatory domain"/>
    <property type="match status" value="1"/>
</dbReference>
<evidence type="ECO:0000256" key="8">
    <source>
        <dbReference type="SAM" id="SignalP"/>
    </source>
</evidence>
<dbReference type="Proteomes" id="UP000033109">
    <property type="component" value="Chromosome"/>
</dbReference>
<gene>
    <name evidence="10" type="ORF">PKOR_01765</name>
</gene>
<dbReference type="EMBL" id="CP009621">
    <property type="protein sequence ID" value="AKD02099.1"/>
    <property type="molecule type" value="Genomic_DNA"/>
</dbReference>
<dbReference type="InterPro" id="IPR039426">
    <property type="entry name" value="TonB-dep_rcpt-like"/>
</dbReference>
<dbReference type="GO" id="GO:0009279">
    <property type="term" value="C:cell outer membrane"/>
    <property type="evidence" value="ECO:0007669"/>
    <property type="project" value="UniProtKB-SubCell"/>
</dbReference>
<dbReference type="NCBIfam" id="TIGR04056">
    <property type="entry name" value="OMP_RagA_SusC"/>
    <property type="match status" value="1"/>
</dbReference>
<evidence type="ECO:0000256" key="2">
    <source>
        <dbReference type="ARBA" id="ARBA00022448"/>
    </source>
</evidence>
<dbReference type="Pfam" id="PF07715">
    <property type="entry name" value="Plug"/>
    <property type="match status" value="1"/>
</dbReference>
<evidence type="ECO:0000256" key="3">
    <source>
        <dbReference type="ARBA" id="ARBA00022452"/>
    </source>
</evidence>
<organism evidence="10 11">
    <name type="scientific">Pontibacter korlensis</name>
    <dbReference type="NCBI Taxonomy" id="400092"/>
    <lineage>
        <taxon>Bacteria</taxon>
        <taxon>Pseudomonadati</taxon>
        <taxon>Bacteroidota</taxon>
        <taxon>Cytophagia</taxon>
        <taxon>Cytophagales</taxon>
        <taxon>Hymenobacteraceae</taxon>
        <taxon>Pontibacter</taxon>
    </lineage>
</organism>
<accession>A0A0E3ZD70</accession>
<dbReference type="OrthoDB" id="9768177at2"/>
<dbReference type="AlphaFoldDB" id="A0A0E3ZD70"/>
<dbReference type="Gene3D" id="2.40.170.20">
    <property type="entry name" value="TonB-dependent receptor, beta-barrel domain"/>
    <property type="match status" value="1"/>
</dbReference>
<dbReference type="FunFam" id="2.170.130.10:FF:000008">
    <property type="entry name" value="SusC/RagA family TonB-linked outer membrane protein"/>
    <property type="match status" value="1"/>
</dbReference>
<dbReference type="InterPro" id="IPR023996">
    <property type="entry name" value="TonB-dep_OMP_SusC/RagA"/>
</dbReference>
<dbReference type="NCBIfam" id="TIGR04057">
    <property type="entry name" value="SusC_RagA_signa"/>
    <property type="match status" value="1"/>
</dbReference>
<evidence type="ECO:0000256" key="5">
    <source>
        <dbReference type="ARBA" id="ARBA00023136"/>
    </source>
</evidence>
<dbReference type="InterPro" id="IPR008969">
    <property type="entry name" value="CarboxyPept-like_regulatory"/>
</dbReference>
<keyword evidence="4 7" id="KW-0812">Transmembrane</keyword>
<keyword evidence="8" id="KW-0732">Signal</keyword>
<dbReference type="KEGG" id="pko:PKOR_01765"/>
<evidence type="ECO:0000256" key="6">
    <source>
        <dbReference type="ARBA" id="ARBA00023237"/>
    </source>
</evidence>
<dbReference type="PATRIC" id="fig|400092.3.peg.398"/>
<keyword evidence="2 7" id="KW-0813">Transport</keyword>
<evidence type="ECO:0000256" key="1">
    <source>
        <dbReference type="ARBA" id="ARBA00004571"/>
    </source>
</evidence>
<keyword evidence="10" id="KW-0675">Receptor</keyword>
<protein>
    <submittedName>
        <fullName evidence="10">TonB-dependent receptor</fullName>
    </submittedName>
</protein>
<dbReference type="Pfam" id="PF13715">
    <property type="entry name" value="CarbopepD_reg_2"/>
    <property type="match status" value="1"/>
</dbReference>
<feature type="signal peptide" evidence="8">
    <location>
        <begin position="1"/>
        <end position="19"/>
    </location>
</feature>
<evidence type="ECO:0000259" key="9">
    <source>
        <dbReference type="Pfam" id="PF07715"/>
    </source>
</evidence>
<dbReference type="InterPro" id="IPR023997">
    <property type="entry name" value="TonB-dep_OMP_SusC/RagA_CS"/>
</dbReference>
<sequence>MRKVLLLVWLCCLCSMAYAQHTVSGRVTSGADGMGLPGVSVRMKSDPTKGTVSDAEGNYQLQIPSGNATLIFSFTGFVPQEVAVNNRSQINVALGEDVKALEEVVVVGYGTQQKKLVTGATTQVSGEEIQKQSTTNALQALQGQAPGVQISSTSGQPGEGMRVLVRGLGTIGNSGPLYVVDGVLTSDISFLNPADIQSIDVLKDAASAAIYGSQAANGVVLITTRSGKAGQPTQITFDTYYGVQNVAKKHDMLNAREYASIMNEAMINSGKLPRFTNEEIAAMGEGTNWLDEMFVDNAVTQNYSFGAQGASEGSSFSTGLSYTSQEGIVGGKDLSFYERYNFRINTEHNLYKDVVKIGEHLTFAYINNNGIGVGNQYNNSLRGAFNTSPFVPMYDEEGNFWDNSGAAWTGGGEANPYAQMVYSNQNRRNSQRLLGDVYLSIEPIKNLKFRTSLGVDYSAGESRSFTPTYRLSIYNFNDFTRASQSLNKGRTLLWDNLLSYNFTLGQDHGFEAMIGSSAFQNDGSSIYGSNTNLIFNDLEHAWLSNATNADGVNISLTGAPYDQDRRMSYFGRLNYNYKEKYLLNTTFRADGSSRFAPNNRWGYFPSVSAGWVVSEEAFLQNSAEWLDYFKLRGSWGQVGSQNIPAFRYMAQVNFNNTNYTFGPGEGALVPGDALLTPGAFPSRLSNLDLQWETSEQTNFGFDAYLLNNKISVTFDWYSKITKDWLIEARVPATAGGLPPYVNGGDVRNTGVELALNYSDKIGEFNYSVGVNGAYNKNKVGQIPTTDGIIHGEINQLYDNSLEFYRAQNGYPIGYFWGLETAGIFQTEEEVGSYRSGEGRVIQPNARPGDVKFVDQNGDGIINDQDRVMIGNPNPEYTFGATLSANYKGFDISVLASGVAGNDIVQSYRNQANQFANYSASILDRWHGPGSSNTMPRVTEDNRNWTNFSDLYIHDGDFLRISNVTLGYDFGKLLNKGFIKQVRLYASVQNLYTFTRYNGMDPEIGYSIGFAQGVDLGYYPRPRTTMIGANIRF</sequence>
<dbReference type="InterPro" id="IPR036942">
    <property type="entry name" value="Beta-barrel_TonB_sf"/>
</dbReference>
<keyword evidence="6 7" id="KW-0998">Cell outer membrane</keyword>
<keyword evidence="3 7" id="KW-1134">Transmembrane beta strand</keyword>
<evidence type="ECO:0000256" key="7">
    <source>
        <dbReference type="PROSITE-ProRule" id="PRU01360"/>
    </source>
</evidence>
<dbReference type="SUPFAM" id="SSF49464">
    <property type="entry name" value="Carboxypeptidase regulatory domain-like"/>
    <property type="match status" value="1"/>
</dbReference>
<dbReference type="SUPFAM" id="SSF56935">
    <property type="entry name" value="Porins"/>
    <property type="match status" value="1"/>
</dbReference>
<feature type="chain" id="PRO_5002416642" evidence="8">
    <location>
        <begin position="20"/>
        <end position="1032"/>
    </location>
</feature>
<evidence type="ECO:0000256" key="4">
    <source>
        <dbReference type="ARBA" id="ARBA00022692"/>
    </source>
</evidence>
<comment type="similarity">
    <text evidence="7">Belongs to the TonB-dependent receptor family.</text>
</comment>
<proteinExistence type="inferred from homology"/>
<evidence type="ECO:0000313" key="10">
    <source>
        <dbReference type="EMBL" id="AKD02099.1"/>
    </source>
</evidence>
<dbReference type="HOGENOM" id="CLU_004317_1_1_10"/>
<evidence type="ECO:0000313" key="11">
    <source>
        <dbReference type="Proteomes" id="UP000033109"/>
    </source>
</evidence>
<dbReference type="STRING" id="400092.PKOR_01765"/>
<reference evidence="10 11" key="1">
    <citation type="journal article" date="2015" name="Sci. Rep.">
        <title>Unraveling adaptation of Pontibacter korlensis to radiation and infertility in desert through complete genome and comparative transcriptomic analysis.</title>
        <authorList>
            <person name="Dai J."/>
            <person name="Dai W."/>
            <person name="Qiu C."/>
            <person name="Yang Z."/>
            <person name="Zhang Y."/>
            <person name="Zhou M."/>
            <person name="Zhang L."/>
            <person name="Fang C."/>
            <person name="Gao Q."/>
            <person name="Yang Q."/>
            <person name="Li X."/>
            <person name="Wang Z."/>
            <person name="Wang Z."/>
            <person name="Jia Z."/>
            <person name="Chen X."/>
        </authorList>
    </citation>
    <scope>NUCLEOTIDE SEQUENCE [LARGE SCALE GENOMIC DNA]</scope>
    <source>
        <strain evidence="10 11">X14-1T</strain>
    </source>
</reference>
<dbReference type="Gene3D" id="2.170.130.10">
    <property type="entry name" value="TonB-dependent receptor, plug domain"/>
    <property type="match status" value="1"/>
</dbReference>
<keyword evidence="5 7" id="KW-0472">Membrane</keyword>
<feature type="domain" description="TonB-dependent receptor plug" evidence="9">
    <location>
        <begin position="115"/>
        <end position="219"/>
    </location>
</feature>
<dbReference type="PROSITE" id="PS52016">
    <property type="entry name" value="TONB_DEPENDENT_REC_3"/>
    <property type="match status" value="1"/>
</dbReference>
<keyword evidence="11" id="KW-1185">Reference proteome</keyword>